<keyword evidence="3" id="KW-1185">Reference proteome</keyword>
<reference evidence="2 3" key="1">
    <citation type="submission" date="2023-06" db="EMBL/GenBank/DDBJ databases">
        <title>Rock-solubilizing bacteria, Microbacterium invictum, promotes re-establishment of vegetation in rocky wasteland by accelerating rock bio-weathering and reshaping soil bacterial community.</title>
        <authorList>
            <person name="Liu C."/>
        </authorList>
    </citation>
    <scope>NUCLEOTIDE SEQUENCE [LARGE SCALE GENOMIC DNA]</scope>
    <source>
        <strain evidence="2 3">X-18</strain>
    </source>
</reference>
<gene>
    <name evidence="2" type="ORF">T9R20_12595</name>
</gene>
<evidence type="ECO:0000256" key="1">
    <source>
        <dbReference type="SAM" id="SignalP"/>
    </source>
</evidence>
<dbReference type="PANTHER" id="PTHR24104:SF25">
    <property type="entry name" value="PROTEIN LIN-41"/>
    <property type="match status" value="1"/>
</dbReference>
<dbReference type="Proteomes" id="UP001324533">
    <property type="component" value="Chromosome"/>
</dbReference>
<dbReference type="InterPro" id="IPR050952">
    <property type="entry name" value="TRIM-NHL_E3_ligases"/>
</dbReference>
<dbReference type="Gene3D" id="2.120.10.30">
    <property type="entry name" value="TolB, C-terminal domain"/>
    <property type="match status" value="2"/>
</dbReference>
<dbReference type="InterPro" id="IPR011042">
    <property type="entry name" value="6-blade_b-propeller_TolB-like"/>
</dbReference>
<dbReference type="PROSITE" id="PS51257">
    <property type="entry name" value="PROKAR_LIPOPROTEIN"/>
    <property type="match status" value="1"/>
</dbReference>
<dbReference type="EMBL" id="CP139779">
    <property type="protein sequence ID" value="WQB69529.1"/>
    <property type="molecule type" value="Genomic_DNA"/>
</dbReference>
<dbReference type="RefSeq" id="WP_322409650.1">
    <property type="nucleotide sequence ID" value="NZ_CP139779.1"/>
</dbReference>
<dbReference type="SUPFAM" id="SSF101898">
    <property type="entry name" value="NHL repeat"/>
    <property type="match status" value="2"/>
</dbReference>
<feature type="chain" id="PRO_5047117229" description="SMP-30/Gluconolactonase/LRE-like region domain-containing protein" evidence="1">
    <location>
        <begin position="27"/>
        <end position="632"/>
    </location>
</feature>
<protein>
    <recommendedName>
        <fullName evidence="4">SMP-30/Gluconolactonase/LRE-like region domain-containing protein</fullName>
    </recommendedName>
</protein>
<name>A0ABZ0V8T3_9MICO</name>
<evidence type="ECO:0008006" key="4">
    <source>
        <dbReference type="Google" id="ProtNLM"/>
    </source>
</evidence>
<keyword evidence="1" id="KW-0732">Signal</keyword>
<organism evidence="2 3">
    <name type="scientific">Microbacterium invictum</name>
    <dbReference type="NCBI Taxonomy" id="515415"/>
    <lineage>
        <taxon>Bacteria</taxon>
        <taxon>Bacillati</taxon>
        <taxon>Actinomycetota</taxon>
        <taxon>Actinomycetes</taxon>
        <taxon>Micrococcales</taxon>
        <taxon>Microbacteriaceae</taxon>
        <taxon>Microbacterium</taxon>
    </lineage>
</organism>
<dbReference type="PANTHER" id="PTHR24104">
    <property type="entry name" value="E3 UBIQUITIN-PROTEIN LIGASE NHLRC1-RELATED"/>
    <property type="match status" value="1"/>
</dbReference>
<accession>A0ABZ0V8T3</accession>
<proteinExistence type="predicted"/>
<feature type="signal peptide" evidence="1">
    <location>
        <begin position="1"/>
        <end position="26"/>
    </location>
</feature>
<evidence type="ECO:0000313" key="2">
    <source>
        <dbReference type="EMBL" id="WQB69529.1"/>
    </source>
</evidence>
<sequence>MTRRPHFLISAVAAVALAAGVSGCTGAPPADTTAVIGVISPVIAGVDVEGWEVTAWEVAGDEPRELATATTNGEGEVTLDLPSDSSRPVVVDARPAGGEAALLASVIDDGEEVTLNERTTVATGYGMAQFFGDALPAGEAVWLANAAAMAANLADFATGEFGDVLTSSPNGSETSTLATFTSLSAMLSACLTEESACVSLLETAAGASPVTSAAGAFAAIARDPSAEPQALFDLAQQASGSEPGLSDPPAAWTLALRFDGDGQSLDGPGNFAIDPRGHIWINNNYEYGDDPSVPVCGSDEMFEFAPNGELVGTYSGGGLSGSGFGIDFDADGRLWLSNYGFAAPEPGCPADQQPLHNSMTLFDDGEFLSPGSGFTQGDLSWPQGIEVARNGDVWIANCGNDTVAVYPGGDPEQARNLGSLGLEQPFTVIDNGQLMFVSAMVNSAVAVVGYDGTPIAGSPLTGAFDRPMGLGADAAGNVWAANSGGITLPCPDRVEEGRGVPSVTMIAPDGSSVAGPFTGGGVVLPWGLAVDGVGNVWVANFDGQRVSAFCGADPSVCPRGLETGEGISPDDTGYAFDGLTRSTGIAVDPSGNVWVMNNWEQVPVQTNPGGHQIVAFVGAAPPVPVAPFADGG</sequence>
<evidence type="ECO:0000313" key="3">
    <source>
        <dbReference type="Proteomes" id="UP001324533"/>
    </source>
</evidence>